<dbReference type="GO" id="GO:0022008">
    <property type="term" value="P:neurogenesis"/>
    <property type="evidence" value="ECO:0007669"/>
    <property type="project" value="TreeGrafter"/>
</dbReference>
<dbReference type="Pfam" id="PF00651">
    <property type="entry name" value="BTB"/>
    <property type="match status" value="1"/>
</dbReference>
<accession>A0A3M6UDP8</accession>
<dbReference type="EMBL" id="RCHS01001723">
    <property type="protein sequence ID" value="RMX51755.1"/>
    <property type="molecule type" value="Genomic_DNA"/>
</dbReference>
<dbReference type="Gene3D" id="1.25.40.420">
    <property type="match status" value="1"/>
</dbReference>
<dbReference type="InterPro" id="IPR011705">
    <property type="entry name" value="BACK"/>
</dbReference>
<dbReference type="PANTHER" id="PTHR45774:SF3">
    <property type="entry name" value="BTB (POZ) DOMAIN-CONTAINING 2B-RELATED"/>
    <property type="match status" value="1"/>
</dbReference>
<proteinExistence type="predicted"/>
<keyword evidence="3" id="KW-1185">Reference proteome</keyword>
<dbReference type="SUPFAM" id="SSF54695">
    <property type="entry name" value="POZ domain"/>
    <property type="match status" value="1"/>
</dbReference>
<dbReference type="OrthoDB" id="45365at2759"/>
<gene>
    <name evidence="2" type="ORF">pdam_00011762</name>
</gene>
<dbReference type="Gene3D" id="3.30.710.10">
    <property type="entry name" value="Potassium Channel Kv1.1, Chain A"/>
    <property type="match status" value="1"/>
</dbReference>
<dbReference type="GO" id="GO:0005829">
    <property type="term" value="C:cytosol"/>
    <property type="evidence" value="ECO:0007669"/>
    <property type="project" value="TreeGrafter"/>
</dbReference>
<protein>
    <recommendedName>
        <fullName evidence="1">BTB domain-containing protein</fullName>
    </recommendedName>
</protein>
<dbReference type="AlphaFoldDB" id="A0A3M6UDP8"/>
<feature type="domain" description="BTB" evidence="1">
    <location>
        <begin position="30"/>
        <end position="99"/>
    </location>
</feature>
<name>A0A3M6UDP8_POCDA</name>
<dbReference type="InterPro" id="IPR000210">
    <property type="entry name" value="BTB/POZ_dom"/>
</dbReference>
<dbReference type="STRING" id="46731.A0A3M6UDP8"/>
<reference evidence="2 3" key="1">
    <citation type="journal article" date="2018" name="Sci. Rep.">
        <title>Comparative analysis of the Pocillopora damicornis genome highlights role of immune system in coral evolution.</title>
        <authorList>
            <person name="Cunning R."/>
            <person name="Bay R.A."/>
            <person name="Gillette P."/>
            <person name="Baker A.C."/>
            <person name="Traylor-Knowles N."/>
        </authorList>
    </citation>
    <scope>NUCLEOTIDE SEQUENCE [LARGE SCALE GENOMIC DNA]</scope>
    <source>
        <strain evidence="2">RSMAS</strain>
        <tissue evidence="2">Whole animal</tissue>
    </source>
</reference>
<dbReference type="PANTHER" id="PTHR45774">
    <property type="entry name" value="BTB/POZ DOMAIN-CONTAINING"/>
    <property type="match status" value="1"/>
</dbReference>
<dbReference type="SMART" id="SM00875">
    <property type="entry name" value="BACK"/>
    <property type="match status" value="1"/>
</dbReference>
<dbReference type="SMART" id="SM00225">
    <property type="entry name" value="BTB"/>
    <property type="match status" value="1"/>
</dbReference>
<dbReference type="PROSITE" id="PS50097">
    <property type="entry name" value="BTB"/>
    <property type="match status" value="1"/>
</dbReference>
<sequence>MADACENRWQTSKSTVLERNMHMFNNPVMSDIKFVFPYHDKQSIPAHKYVLATSSPVFFAMFYGELREKKETIEIDESDPDIFLQFLCFLYCDCVTIQDENNAIQLLYLADKYDIPSLTTNCVDFLDGAMQPLNAFDMTLHSWKLNHKRLEKICWEVIDYNMKEIFDDDSFSELSHELLLEVVKRSSLRIDELSLFKGVDRWATKRCVDETKAVNGANKRSVLGEDLLDNLRFPVMSSQEFADVVIPSDILSKDEIIDVLKKFSSVFVLGGFKFSSCPRVKRDVANDSCVLGTEYCSFWKCPSVPYPIRWSFKSEVLTFTVRRRIWLYGVSMITTFLLPFEKRKPEVCLAGVSVAHRGKILRTAKNHKFSEKRWLRDRAKIDVFFNRPVFLSEDTCYTIETSTNSIQDQSIFVWSSSLQRSLSDKPDSSIDNPNILNKNTVVSGVCSGHYTDGIPAHVHYKGEVLALLFEPWTLPNR</sequence>
<evidence type="ECO:0000259" key="1">
    <source>
        <dbReference type="PROSITE" id="PS50097"/>
    </source>
</evidence>
<evidence type="ECO:0000313" key="3">
    <source>
        <dbReference type="Proteomes" id="UP000275408"/>
    </source>
</evidence>
<organism evidence="2 3">
    <name type="scientific">Pocillopora damicornis</name>
    <name type="common">Cauliflower coral</name>
    <name type="synonym">Millepora damicornis</name>
    <dbReference type="NCBI Taxonomy" id="46731"/>
    <lineage>
        <taxon>Eukaryota</taxon>
        <taxon>Metazoa</taxon>
        <taxon>Cnidaria</taxon>
        <taxon>Anthozoa</taxon>
        <taxon>Hexacorallia</taxon>
        <taxon>Scleractinia</taxon>
        <taxon>Astrocoeniina</taxon>
        <taxon>Pocilloporidae</taxon>
        <taxon>Pocillopora</taxon>
    </lineage>
</organism>
<evidence type="ECO:0000313" key="2">
    <source>
        <dbReference type="EMBL" id="RMX51755.1"/>
    </source>
</evidence>
<dbReference type="Pfam" id="PF07707">
    <property type="entry name" value="BACK"/>
    <property type="match status" value="1"/>
</dbReference>
<dbReference type="Proteomes" id="UP000275408">
    <property type="component" value="Unassembled WGS sequence"/>
</dbReference>
<comment type="caution">
    <text evidence="2">The sequence shown here is derived from an EMBL/GenBank/DDBJ whole genome shotgun (WGS) entry which is preliminary data.</text>
</comment>
<dbReference type="InterPro" id="IPR011333">
    <property type="entry name" value="SKP1/BTB/POZ_sf"/>
</dbReference>